<dbReference type="PANTHER" id="PTHR21483">
    <property type="entry name" value="RNA POLYMERASE II-ASSOCIATED PROTEIN 1"/>
    <property type="match status" value="1"/>
</dbReference>
<dbReference type="GO" id="GO:0006366">
    <property type="term" value="P:transcription by RNA polymerase II"/>
    <property type="evidence" value="ECO:0007669"/>
    <property type="project" value="InterPro"/>
</dbReference>
<dbReference type="InterPro" id="IPR013930">
    <property type="entry name" value="RPAP1_N"/>
</dbReference>
<feature type="region of interest" description="Disordered" evidence="2">
    <location>
        <begin position="27"/>
        <end position="104"/>
    </location>
</feature>
<sequence>MAIPGQRFELDLDADDFAIRPVDVDVDVDVDERTPPTRPPGFSIKEIQEHDSDSVPSAPSLKSSKAGFPEHKPRRNVSAFKQRQQTGKAPSRSSIPTTVEPSDQAIRHHVGKKYGIDMDQQQKADISEENKRRIAQMSIEDIEEARAELTRNLNPAFLERLLKRANIEEDQANQKLWPEGDAEGEDDSRRSGQKAVTEMPIDEDTVEPERSAAPPPPSTHFPVPPRSADDYVPLNTDGASFLADLKTHYFPDTPHDPSLLSWLQDPTEEEDQASLYNPENESYLASALRFGFNGRLIPPKESLELDVKEGLHHHGDAPSSAGYTIPELALLARSTLPNQRCMAYQTLGRILYRLGRGDFGARGGELQEALWSVIEKERPIEVMMSEANRQSGHASARALAVEALWLWRKGGGGDRGVLKPGQRLAK</sequence>
<dbReference type="AlphaFoldDB" id="A0A178CMJ9"/>
<accession>A0A178CMJ9</accession>
<feature type="domain" description="RPAP1 C-terminal" evidence="3">
    <location>
        <begin position="288"/>
        <end position="354"/>
    </location>
</feature>
<dbReference type="OrthoDB" id="348201at2759"/>
<reference evidence="5 6" key="1">
    <citation type="submission" date="2016-03" db="EMBL/GenBank/DDBJ databases">
        <title>The draft genome sequence of Fonsecaea nubica causative agent of cutaneous subcutaneous infection in human host.</title>
        <authorList>
            <person name="Costa F."/>
            <person name="Sybren D.H."/>
            <person name="Raittz R.T."/>
            <person name="Weiss V.A."/>
            <person name="Leao A.C."/>
            <person name="Gomes R."/>
            <person name="De Souza E.M."/>
            <person name="Pedrosa F.O."/>
            <person name="Steffens M.B."/>
            <person name="Bombassaro A."/>
            <person name="Tadra-Sfeir M.Z."/>
            <person name="Moreno L.F."/>
            <person name="Najafzadeh M.J."/>
            <person name="Felipe M.S."/>
            <person name="Teixeira M."/>
            <person name="Sun J."/>
            <person name="Xi L."/>
            <person name="Castro M.A."/>
            <person name="Vicente V.A."/>
        </authorList>
    </citation>
    <scope>NUCLEOTIDE SEQUENCE [LARGE SCALE GENOMIC DNA]</scope>
    <source>
        <strain evidence="5 6">CBS 269.64</strain>
    </source>
</reference>
<gene>
    <name evidence="5" type="ORF">AYO20_08460</name>
</gene>
<protein>
    <recommendedName>
        <fullName evidence="7">RNA polymerase II-associated protein 1 N-terminal domain-containing protein</fullName>
    </recommendedName>
</protein>
<dbReference type="GeneID" id="34591864"/>
<comment type="caution">
    <text evidence="5">The sequence shown here is derived from an EMBL/GenBank/DDBJ whole genome shotgun (WGS) entry which is preliminary data.</text>
</comment>
<dbReference type="EMBL" id="LVCJ01000067">
    <property type="protein sequence ID" value="OAL31039.1"/>
    <property type="molecule type" value="Genomic_DNA"/>
</dbReference>
<comment type="similarity">
    <text evidence="1">Belongs to the RPAP1 family.</text>
</comment>
<feature type="compositionally biased region" description="Pro residues" evidence="2">
    <location>
        <begin position="213"/>
        <end position="225"/>
    </location>
</feature>
<keyword evidence="6" id="KW-1185">Reference proteome</keyword>
<evidence type="ECO:0000256" key="2">
    <source>
        <dbReference type="SAM" id="MobiDB-lite"/>
    </source>
</evidence>
<feature type="compositionally biased region" description="Polar residues" evidence="2">
    <location>
        <begin position="79"/>
        <end position="101"/>
    </location>
</feature>
<name>A0A178CMJ9_9EURO</name>
<evidence type="ECO:0000313" key="6">
    <source>
        <dbReference type="Proteomes" id="UP000185904"/>
    </source>
</evidence>
<dbReference type="InterPro" id="IPR013929">
    <property type="entry name" value="RPAP1_C"/>
</dbReference>
<feature type="compositionally biased region" description="Polar residues" evidence="2">
    <location>
        <begin position="54"/>
        <end position="63"/>
    </location>
</feature>
<evidence type="ECO:0000259" key="4">
    <source>
        <dbReference type="Pfam" id="PF08621"/>
    </source>
</evidence>
<dbReference type="RefSeq" id="XP_022497285.1">
    <property type="nucleotide sequence ID" value="XM_022646737.1"/>
</dbReference>
<evidence type="ECO:0000256" key="1">
    <source>
        <dbReference type="ARBA" id="ARBA00009953"/>
    </source>
</evidence>
<evidence type="ECO:0000259" key="3">
    <source>
        <dbReference type="Pfam" id="PF08620"/>
    </source>
</evidence>
<proteinExistence type="inferred from homology"/>
<dbReference type="Proteomes" id="UP000185904">
    <property type="component" value="Unassembled WGS sequence"/>
</dbReference>
<dbReference type="InterPro" id="IPR039913">
    <property type="entry name" value="RPAP1/Rba50"/>
</dbReference>
<evidence type="ECO:0008006" key="7">
    <source>
        <dbReference type="Google" id="ProtNLM"/>
    </source>
</evidence>
<dbReference type="Pfam" id="PF08621">
    <property type="entry name" value="RPAP1_N"/>
    <property type="match status" value="1"/>
</dbReference>
<feature type="region of interest" description="Disordered" evidence="2">
    <location>
        <begin position="172"/>
        <end position="228"/>
    </location>
</feature>
<dbReference type="Pfam" id="PF08620">
    <property type="entry name" value="RPAP1_C"/>
    <property type="match status" value="1"/>
</dbReference>
<feature type="domain" description="RPAP1 N-terminal" evidence="4">
    <location>
        <begin position="125"/>
        <end position="168"/>
    </location>
</feature>
<evidence type="ECO:0000313" key="5">
    <source>
        <dbReference type="EMBL" id="OAL31039.1"/>
    </source>
</evidence>
<dbReference type="PANTHER" id="PTHR21483:SF18">
    <property type="entry name" value="RNA POLYMERASE II-ASSOCIATED PROTEIN 1"/>
    <property type="match status" value="1"/>
</dbReference>
<organism evidence="5 6">
    <name type="scientific">Fonsecaea nubica</name>
    <dbReference type="NCBI Taxonomy" id="856822"/>
    <lineage>
        <taxon>Eukaryota</taxon>
        <taxon>Fungi</taxon>
        <taxon>Dikarya</taxon>
        <taxon>Ascomycota</taxon>
        <taxon>Pezizomycotina</taxon>
        <taxon>Eurotiomycetes</taxon>
        <taxon>Chaetothyriomycetidae</taxon>
        <taxon>Chaetothyriales</taxon>
        <taxon>Herpotrichiellaceae</taxon>
        <taxon>Fonsecaea</taxon>
    </lineage>
</organism>